<dbReference type="FunFam" id="2.170.150.80:FF:000016">
    <property type="entry name" value="Apical meristem formation protein-related"/>
    <property type="match status" value="2"/>
</dbReference>
<evidence type="ECO:0000256" key="3">
    <source>
        <dbReference type="ARBA" id="ARBA00023163"/>
    </source>
</evidence>
<evidence type="ECO:0000313" key="8">
    <source>
        <dbReference type="Proteomes" id="UP000426265"/>
    </source>
</evidence>
<keyword evidence="4" id="KW-0539">Nucleus</keyword>
<name>A0A654ELC3_ARATH</name>
<dbReference type="InterPro" id="IPR036093">
    <property type="entry name" value="NAC_dom_sf"/>
</dbReference>
<proteinExistence type="predicted"/>
<keyword evidence="3" id="KW-0804">Transcription</keyword>
<dbReference type="ExpressionAtlas" id="A0A654ELC3">
    <property type="expression patterns" value="baseline and differential"/>
</dbReference>
<evidence type="ECO:0000313" key="7">
    <source>
        <dbReference type="EMBL" id="VYS49530.1"/>
    </source>
</evidence>
<evidence type="ECO:0000313" key="6">
    <source>
        <dbReference type="Araport" id="AT1G60350"/>
    </source>
</evidence>
<dbReference type="Gene3D" id="2.170.150.80">
    <property type="entry name" value="NAC domain"/>
    <property type="match status" value="2"/>
</dbReference>
<dbReference type="GO" id="GO:0003677">
    <property type="term" value="F:DNA binding"/>
    <property type="evidence" value="ECO:0007669"/>
    <property type="project" value="UniProtKB-KW"/>
</dbReference>
<dbReference type="KEGG" id="ath:AT1G60350"/>
<dbReference type="PROSITE" id="PS51005">
    <property type="entry name" value="NAC"/>
    <property type="match status" value="2"/>
</dbReference>
<evidence type="ECO:0000256" key="4">
    <source>
        <dbReference type="ARBA" id="ARBA00023242"/>
    </source>
</evidence>
<dbReference type="SUPFAM" id="SSF101941">
    <property type="entry name" value="NAC domain"/>
    <property type="match status" value="2"/>
</dbReference>
<evidence type="ECO:0000256" key="2">
    <source>
        <dbReference type="ARBA" id="ARBA00023125"/>
    </source>
</evidence>
<dbReference type="SMR" id="A0A654ELC3"/>
<evidence type="ECO:0000256" key="1">
    <source>
        <dbReference type="ARBA" id="ARBA00023015"/>
    </source>
</evidence>
<dbReference type="Proteomes" id="UP000426265">
    <property type="component" value="Unassembled WGS sequence"/>
</dbReference>
<dbReference type="EMBL" id="CACRSJ010000104">
    <property type="protein sequence ID" value="VYS49530.1"/>
    <property type="molecule type" value="Genomic_DNA"/>
</dbReference>
<dbReference type="Araport" id="AT1G60350"/>
<dbReference type="GO" id="GO:0006355">
    <property type="term" value="P:regulation of DNA-templated transcription"/>
    <property type="evidence" value="ECO:0007669"/>
    <property type="project" value="InterPro"/>
</dbReference>
<keyword evidence="1" id="KW-0805">Transcription regulation</keyword>
<evidence type="ECO:0000259" key="5">
    <source>
        <dbReference type="PROSITE" id="PS51005"/>
    </source>
</evidence>
<feature type="domain" description="NAC" evidence="5">
    <location>
        <begin position="173"/>
        <end position="320"/>
    </location>
</feature>
<accession>A0A654ELC3</accession>
<reference evidence="7 8" key="1">
    <citation type="submission" date="2019-11" db="EMBL/GenBank/DDBJ databases">
        <authorList>
            <person name="Jiao W.-B."/>
            <person name="Schneeberger K."/>
        </authorList>
    </citation>
    <scope>NUCLEOTIDE SEQUENCE [LARGE SCALE GENOMIC DNA]</scope>
    <source>
        <strain evidence="8">cv. An-1</strain>
    </source>
</reference>
<sequence>MEEDAAFDLLKAELLNAEDDAIISRYLKRMVVNGDSWPDHFIEDADVFNKNPNVEFDAESPSFVIVKPRTEACGKTDGCETGCWRIMGRDKPIKSTETVKIQGFKKILKFCLKRKPRGYKRSWVMEEYRLTNNLNWKQDHVICKIRFMFEAEISFLLAKHFYTTSESLPRNELLPAYGFLSSDKQLEDVSYPVTIMTSEGNDWPSYVTNNVYCLHPLELVDLQDRMFNDYGTCIFANKTCGKTDRCINGGYWKILHRDRLIKSKSGIVIGFKKVFKFHETEKERYFCGGEDVKVTWTLEEYRLSVKQNKFLCVIKFTYDN</sequence>
<dbReference type="InterPro" id="IPR003441">
    <property type="entry name" value="NAC-dom"/>
</dbReference>
<dbReference type="OMA" id="CGKTDRC"/>
<dbReference type="PANTHER" id="PTHR31124">
    <property type="entry name" value="APICAL MERISTEM FORMATION PROTEIN-RELATED-RELATED"/>
    <property type="match status" value="1"/>
</dbReference>
<dbReference type="PANTHER" id="PTHR31124:SF7">
    <property type="entry name" value="APICAL MERISTEM FORMATION PROTEIN-RELATED"/>
    <property type="match status" value="1"/>
</dbReference>
<protein>
    <recommendedName>
        <fullName evidence="5">NAC domain-containing protein</fullName>
    </recommendedName>
</protein>
<keyword evidence="2" id="KW-0238">DNA-binding</keyword>
<organism evidence="7 8">
    <name type="scientific">Arabidopsis thaliana</name>
    <name type="common">Mouse-ear cress</name>
    <dbReference type="NCBI Taxonomy" id="3702"/>
    <lineage>
        <taxon>Eukaryota</taxon>
        <taxon>Viridiplantae</taxon>
        <taxon>Streptophyta</taxon>
        <taxon>Embryophyta</taxon>
        <taxon>Tracheophyta</taxon>
        <taxon>Spermatophyta</taxon>
        <taxon>Magnoliopsida</taxon>
        <taxon>eudicotyledons</taxon>
        <taxon>Gunneridae</taxon>
        <taxon>Pentapetalae</taxon>
        <taxon>rosids</taxon>
        <taxon>malvids</taxon>
        <taxon>Brassicales</taxon>
        <taxon>Brassicaceae</taxon>
        <taxon>Camelineae</taxon>
        <taxon>Arabidopsis</taxon>
    </lineage>
</organism>
<dbReference type="Pfam" id="PF02365">
    <property type="entry name" value="NAM"/>
    <property type="match status" value="2"/>
</dbReference>
<feature type="domain" description="NAC" evidence="5">
    <location>
        <begin position="9"/>
        <end position="148"/>
    </location>
</feature>
<dbReference type="AlphaFoldDB" id="A0A654ELC3"/>
<gene>
    <name evidence="6" type="ordered locus">At1g60350</name>
    <name evidence="7" type="ORF">AN1_LOCUS5007</name>
</gene>